<reference evidence="1 2" key="1">
    <citation type="submission" date="2018-03" db="EMBL/GenBank/DDBJ databases">
        <title>Bioinformatic expansion and discovery of thiopeptide antibiotics.</title>
        <authorList>
            <person name="Schwalen C.J."/>
            <person name="Hudson G.A."/>
            <person name="Mitchell D.A."/>
        </authorList>
    </citation>
    <scope>NUCLEOTIDE SEQUENCE [LARGE SCALE GENOMIC DNA]</scope>
    <source>
        <strain evidence="1 2">ATCC 21389</strain>
    </source>
</reference>
<dbReference type="RefSeq" id="WP_110673484.1">
    <property type="nucleotide sequence ID" value="NZ_PYBW01000199.1"/>
</dbReference>
<dbReference type="OrthoDB" id="5181556at2"/>
<sequence>MTLNLTLVSPNLIVQTSDFRLTAGREIRSHTAQKQTVLQYRDWSGLVCYTGIAKWGDHDTAAWLDQVLPHPAGQRTPQDIADTLARKGRAWLRQIPEEHRVHAFTLTTFEQGRPTVYLVSNVMRPDGSWKSERPAAFCCYRLQPEQPWCLVTGYAPAVDSRQTASLEALMNAGTSPARLRRVAAEASRAAASRAENTVSEECVASHLSPDRAGESEVFGNLPARFMPNGTIDGRLIAPQLVVDEGDGPQRLVGAEWHVDSGGAVRVMNGAYRRLDQQQGTGWREMDG</sequence>
<name>A0A2V4N4L8_9ACTN</name>
<accession>A0A2V4N4L8</accession>
<dbReference type="EMBL" id="PYBW01000199">
    <property type="protein sequence ID" value="PYC65735.1"/>
    <property type="molecule type" value="Genomic_DNA"/>
</dbReference>
<dbReference type="AlphaFoldDB" id="A0A2V4N4L8"/>
<dbReference type="Proteomes" id="UP000248039">
    <property type="component" value="Unassembled WGS sequence"/>
</dbReference>
<keyword evidence="2" id="KW-1185">Reference proteome</keyword>
<organism evidence="1 2">
    <name type="scientific">Streptomyces tateyamensis</name>
    <dbReference type="NCBI Taxonomy" id="565073"/>
    <lineage>
        <taxon>Bacteria</taxon>
        <taxon>Bacillati</taxon>
        <taxon>Actinomycetota</taxon>
        <taxon>Actinomycetes</taxon>
        <taxon>Kitasatosporales</taxon>
        <taxon>Streptomycetaceae</taxon>
        <taxon>Streptomyces</taxon>
    </lineage>
</organism>
<proteinExistence type="predicted"/>
<comment type="caution">
    <text evidence="1">The sequence shown here is derived from an EMBL/GenBank/DDBJ whole genome shotgun (WGS) entry which is preliminary data.</text>
</comment>
<evidence type="ECO:0000313" key="1">
    <source>
        <dbReference type="EMBL" id="PYC65735.1"/>
    </source>
</evidence>
<gene>
    <name evidence="1" type="ORF">C7C46_32310</name>
</gene>
<protein>
    <submittedName>
        <fullName evidence="1">Uncharacterized protein</fullName>
    </submittedName>
</protein>
<evidence type="ECO:0000313" key="2">
    <source>
        <dbReference type="Proteomes" id="UP000248039"/>
    </source>
</evidence>